<name>A0AAW2TJ04_SESRA</name>
<dbReference type="EMBL" id="JACGWJ010000008">
    <property type="protein sequence ID" value="KAL0404513.1"/>
    <property type="molecule type" value="Genomic_DNA"/>
</dbReference>
<dbReference type="PANTHER" id="PTHR33437:SF2">
    <property type="entry name" value="OS06G0361200 PROTEIN"/>
    <property type="match status" value="1"/>
</dbReference>
<accession>A0AAW2TJ04</accession>
<reference evidence="1" key="1">
    <citation type="submission" date="2020-06" db="EMBL/GenBank/DDBJ databases">
        <authorList>
            <person name="Li T."/>
            <person name="Hu X."/>
            <person name="Zhang T."/>
            <person name="Song X."/>
            <person name="Zhang H."/>
            <person name="Dai N."/>
            <person name="Sheng W."/>
            <person name="Hou X."/>
            <person name="Wei L."/>
        </authorList>
    </citation>
    <scope>NUCLEOTIDE SEQUENCE</scope>
    <source>
        <strain evidence="1">G02</strain>
        <tissue evidence="1">Leaf</tissue>
    </source>
</reference>
<dbReference type="AlphaFoldDB" id="A0AAW2TJ04"/>
<organism evidence="1">
    <name type="scientific">Sesamum radiatum</name>
    <name type="common">Black benniseed</name>
    <dbReference type="NCBI Taxonomy" id="300843"/>
    <lineage>
        <taxon>Eukaryota</taxon>
        <taxon>Viridiplantae</taxon>
        <taxon>Streptophyta</taxon>
        <taxon>Embryophyta</taxon>
        <taxon>Tracheophyta</taxon>
        <taxon>Spermatophyta</taxon>
        <taxon>Magnoliopsida</taxon>
        <taxon>eudicotyledons</taxon>
        <taxon>Gunneridae</taxon>
        <taxon>Pentapetalae</taxon>
        <taxon>asterids</taxon>
        <taxon>lamiids</taxon>
        <taxon>Lamiales</taxon>
        <taxon>Pedaliaceae</taxon>
        <taxon>Sesamum</taxon>
    </lineage>
</organism>
<proteinExistence type="predicted"/>
<comment type="caution">
    <text evidence="1">The sequence shown here is derived from an EMBL/GenBank/DDBJ whole genome shotgun (WGS) entry which is preliminary data.</text>
</comment>
<evidence type="ECO:0000313" key="1">
    <source>
        <dbReference type="EMBL" id="KAL0404513.1"/>
    </source>
</evidence>
<gene>
    <name evidence="1" type="ORF">Sradi_2092100</name>
</gene>
<protein>
    <submittedName>
        <fullName evidence="1">Uncharacterized protein</fullName>
    </submittedName>
</protein>
<sequence length="141" mass="16050">MWMNLSLNCKDRLSEASAIEMCIQGMHWGIRYILQGILHKSFEKLATRAHDMELSMTTSIVKGPPVQEPCNTKEREEVEKRGQTFFGSSKQRINGSKCGTFQALEQECSFLETTKKTDFEGNANQTIFILDSDVSRIFDTC</sequence>
<dbReference type="PANTHER" id="PTHR33437">
    <property type="entry name" value="OS06G0361200 PROTEIN"/>
    <property type="match status" value="1"/>
</dbReference>
<reference evidence="1" key="2">
    <citation type="journal article" date="2024" name="Plant">
        <title>Genomic evolution and insights into agronomic trait innovations of Sesamum species.</title>
        <authorList>
            <person name="Miao H."/>
            <person name="Wang L."/>
            <person name="Qu L."/>
            <person name="Liu H."/>
            <person name="Sun Y."/>
            <person name="Le M."/>
            <person name="Wang Q."/>
            <person name="Wei S."/>
            <person name="Zheng Y."/>
            <person name="Lin W."/>
            <person name="Duan Y."/>
            <person name="Cao H."/>
            <person name="Xiong S."/>
            <person name="Wang X."/>
            <person name="Wei L."/>
            <person name="Li C."/>
            <person name="Ma Q."/>
            <person name="Ju M."/>
            <person name="Zhao R."/>
            <person name="Li G."/>
            <person name="Mu C."/>
            <person name="Tian Q."/>
            <person name="Mei H."/>
            <person name="Zhang T."/>
            <person name="Gao T."/>
            <person name="Zhang H."/>
        </authorList>
    </citation>
    <scope>NUCLEOTIDE SEQUENCE</scope>
    <source>
        <strain evidence="1">G02</strain>
    </source>
</reference>